<evidence type="ECO:0000259" key="5">
    <source>
        <dbReference type="SMART" id="SM00739"/>
    </source>
</evidence>
<dbReference type="AlphaFoldDB" id="A0A8K0AJY5"/>
<sequence>MSHNVWKILRGDFVQVIAGKDKGRQGTVVQVIRDANRVLIEGVNLVKKHVKGTKEQPGQIITKEMPLHVSNVAIVDPVQKVPTRVGFKFSSVDGRKVRVSKLSGVEIPRPEVLKMRLPKYARPVAASEKDTSPNTAALNTLNVAAAALPSKPE</sequence>
<dbReference type="InterPro" id="IPR003256">
    <property type="entry name" value="Ribosomal_uL24"/>
</dbReference>
<dbReference type="NCBIfam" id="TIGR01079">
    <property type="entry name" value="rplX_bact"/>
    <property type="match status" value="1"/>
</dbReference>
<dbReference type="GO" id="GO:0003723">
    <property type="term" value="F:RNA binding"/>
    <property type="evidence" value="ECO:0007669"/>
    <property type="project" value="InterPro"/>
</dbReference>
<keyword evidence="2 4" id="KW-0689">Ribosomal protein</keyword>
<keyword evidence="7" id="KW-1185">Reference proteome</keyword>
<dbReference type="InterPro" id="IPR005824">
    <property type="entry name" value="KOW"/>
</dbReference>
<gene>
    <name evidence="6" type="ORF">ANDGO_03974</name>
</gene>
<name>A0A8K0AJY5_ANDGO</name>
<dbReference type="Pfam" id="PF17136">
    <property type="entry name" value="ribosomal_L24"/>
    <property type="match status" value="1"/>
</dbReference>
<comment type="similarity">
    <text evidence="1 4">Belongs to the universal ribosomal protein uL24 family.</text>
</comment>
<keyword evidence="3 4" id="KW-0687">Ribonucleoprotein</keyword>
<dbReference type="InterPro" id="IPR005825">
    <property type="entry name" value="Ribosomal_uL24_CS"/>
</dbReference>
<evidence type="ECO:0000256" key="3">
    <source>
        <dbReference type="ARBA" id="ARBA00023274"/>
    </source>
</evidence>
<comment type="caution">
    <text evidence="6">The sequence shown here is derived from an EMBL/GenBank/DDBJ whole genome shotgun (WGS) entry which is preliminary data.</text>
</comment>
<dbReference type="PANTHER" id="PTHR12903">
    <property type="entry name" value="MITOCHONDRIAL RIBOSOMAL PROTEIN L24"/>
    <property type="match status" value="1"/>
</dbReference>
<evidence type="ECO:0000313" key="6">
    <source>
        <dbReference type="EMBL" id="KAF0852566.1"/>
    </source>
</evidence>
<dbReference type="HAMAP" id="MF_01326_B">
    <property type="entry name" value="Ribosomal_uL24_B"/>
    <property type="match status" value="1"/>
</dbReference>
<dbReference type="GO" id="GO:1990904">
    <property type="term" value="C:ribonucleoprotein complex"/>
    <property type="evidence" value="ECO:0007669"/>
    <property type="project" value="UniProtKB-KW"/>
</dbReference>
<evidence type="ECO:0000256" key="2">
    <source>
        <dbReference type="ARBA" id="ARBA00022980"/>
    </source>
</evidence>
<dbReference type="OrthoDB" id="359154at2759"/>
<evidence type="ECO:0000256" key="1">
    <source>
        <dbReference type="ARBA" id="ARBA00010618"/>
    </source>
</evidence>
<dbReference type="Pfam" id="PF00467">
    <property type="entry name" value="KOW"/>
    <property type="match status" value="1"/>
</dbReference>
<evidence type="ECO:0000313" key="7">
    <source>
        <dbReference type="Proteomes" id="UP000799049"/>
    </source>
</evidence>
<dbReference type="CDD" id="cd06089">
    <property type="entry name" value="KOW_RPL26"/>
    <property type="match status" value="1"/>
</dbReference>
<dbReference type="InterPro" id="IPR057264">
    <property type="entry name" value="Ribosomal_uL24_C"/>
</dbReference>
<dbReference type="SUPFAM" id="SSF50104">
    <property type="entry name" value="Translation proteins SH3-like domain"/>
    <property type="match status" value="1"/>
</dbReference>
<dbReference type="InterPro" id="IPR014722">
    <property type="entry name" value="Rib_uL2_dom2"/>
</dbReference>
<dbReference type="GO" id="GO:0003735">
    <property type="term" value="F:structural constituent of ribosome"/>
    <property type="evidence" value="ECO:0007669"/>
    <property type="project" value="InterPro"/>
</dbReference>
<organism evidence="6 7">
    <name type="scientific">Andalucia godoyi</name>
    <name type="common">Flagellate</name>
    <dbReference type="NCBI Taxonomy" id="505711"/>
    <lineage>
        <taxon>Eukaryota</taxon>
        <taxon>Discoba</taxon>
        <taxon>Jakobida</taxon>
        <taxon>Andalucina</taxon>
        <taxon>Andaluciidae</taxon>
        <taxon>Andalucia</taxon>
    </lineage>
</organism>
<dbReference type="EMBL" id="VRVR01000029">
    <property type="protein sequence ID" value="KAF0852566.1"/>
    <property type="molecule type" value="Genomic_DNA"/>
</dbReference>
<dbReference type="Gene3D" id="2.30.30.30">
    <property type="match status" value="1"/>
</dbReference>
<dbReference type="PROSITE" id="PS01108">
    <property type="entry name" value="RIBOSOMAL_L24"/>
    <property type="match status" value="1"/>
</dbReference>
<dbReference type="Proteomes" id="UP000799049">
    <property type="component" value="Unassembled WGS sequence"/>
</dbReference>
<dbReference type="InterPro" id="IPR008991">
    <property type="entry name" value="Translation_prot_SH3-like_sf"/>
</dbReference>
<reference evidence="6" key="1">
    <citation type="submission" date="2019-09" db="EMBL/GenBank/DDBJ databases">
        <title>The Mitochondrial Proteome of the Jakobid, Andalucia godoyi, a Protist With the Most Gene-Rich and Bacteria-Like Mitochondrial Genome.</title>
        <authorList>
            <person name="Gray M.W."/>
            <person name="Burger G."/>
            <person name="Derelle R."/>
            <person name="Klimes V."/>
            <person name="Leger M."/>
            <person name="Sarrasin M."/>
            <person name="Vlcek C."/>
            <person name="Roger A.J."/>
            <person name="Elias M."/>
            <person name="Lang B.F."/>
        </authorList>
    </citation>
    <scope>NUCLEOTIDE SEQUENCE</scope>
    <source>
        <strain evidence="6">And28</strain>
    </source>
</reference>
<evidence type="ECO:0000256" key="4">
    <source>
        <dbReference type="RuleBase" id="RU003477"/>
    </source>
</evidence>
<dbReference type="InterPro" id="IPR041988">
    <property type="entry name" value="Ribosomal_uL24_KOW"/>
</dbReference>
<feature type="domain" description="KOW" evidence="5">
    <location>
        <begin position="7"/>
        <end position="34"/>
    </location>
</feature>
<dbReference type="SMART" id="SM00739">
    <property type="entry name" value="KOW"/>
    <property type="match status" value="1"/>
</dbReference>
<protein>
    <submittedName>
        <fullName evidence="6">Mitochondrial ribosomal protein L24 (UL24m)</fullName>
    </submittedName>
</protein>
<dbReference type="GO" id="GO:0005840">
    <property type="term" value="C:ribosome"/>
    <property type="evidence" value="ECO:0007669"/>
    <property type="project" value="UniProtKB-KW"/>
</dbReference>
<proteinExistence type="inferred from homology"/>
<accession>A0A8K0AJY5</accession>
<dbReference type="GO" id="GO:0006412">
    <property type="term" value="P:translation"/>
    <property type="evidence" value="ECO:0007669"/>
    <property type="project" value="InterPro"/>
</dbReference>